<dbReference type="Proteomes" id="UP000246077">
    <property type="component" value="Unassembled WGS sequence"/>
</dbReference>
<evidence type="ECO:0000313" key="2">
    <source>
        <dbReference type="EMBL" id="PWR23780.1"/>
    </source>
</evidence>
<reference evidence="3" key="1">
    <citation type="submission" date="2018-05" db="EMBL/GenBank/DDBJ databases">
        <title>Zavarzinia sp. HR-AS.</title>
        <authorList>
            <person name="Lee Y."/>
            <person name="Jeon C.O."/>
        </authorList>
    </citation>
    <scope>NUCLEOTIDE SEQUENCE [LARGE SCALE GENOMIC DNA]</scope>
    <source>
        <strain evidence="3">DSM 1231</strain>
    </source>
</reference>
<protein>
    <submittedName>
        <fullName evidence="2">ATP-binding protein</fullName>
    </submittedName>
</protein>
<dbReference type="PANTHER" id="PTHR43581">
    <property type="entry name" value="ATP/GTP PHOSPHATASE"/>
    <property type="match status" value="1"/>
</dbReference>
<dbReference type="GO" id="GO:0016887">
    <property type="term" value="F:ATP hydrolysis activity"/>
    <property type="evidence" value="ECO:0007669"/>
    <property type="project" value="InterPro"/>
</dbReference>
<keyword evidence="2" id="KW-0547">Nucleotide-binding</keyword>
<name>A0A317ECB1_9PROT</name>
<dbReference type="InterPro" id="IPR003959">
    <property type="entry name" value="ATPase_AAA_core"/>
</dbReference>
<gene>
    <name evidence="2" type="ORF">DKG75_04245</name>
</gene>
<organism evidence="2 3">
    <name type="scientific">Zavarzinia compransoris</name>
    <dbReference type="NCBI Taxonomy" id="1264899"/>
    <lineage>
        <taxon>Bacteria</taxon>
        <taxon>Pseudomonadati</taxon>
        <taxon>Pseudomonadota</taxon>
        <taxon>Alphaproteobacteria</taxon>
        <taxon>Rhodospirillales</taxon>
        <taxon>Zavarziniaceae</taxon>
        <taxon>Zavarzinia</taxon>
    </lineage>
</organism>
<dbReference type="RefSeq" id="WP_109919810.1">
    <property type="nucleotide sequence ID" value="NZ_QGLF01000001.1"/>
</dbReference>
<dbReference type="SUPFAM" id="SSF52540">
    <property type="entry name" value="P-loop containing nucleoside triphosphate hydrolases"/>
    <property type="match status" value="1"/>
</dbReference>
<dbReference type="OrthoDB" id="9816534at2"/>
<dbReference type="Gene3D" id="3.40.50.300">
    <property type="entry name" value="P-loop containing nucleotide triphosphate hydrolases"/>
    <property type="match status" value="2"/>
</dbReference>
<feature type="domain" description="ATPase AAA-type core" evidence="1">
    <location>
        <begin position="45"/>
        <end position="338"/>
    </location>
</feature>
<dbReference type="AlphaFoldDB" id="A0A317ECB1"/>
<keyword evidence="3" id="KW-1185">Reference proteome</keyword>
<dbReference type="InterPro" id="IPR027417">
    <property type="entry name" value="P-loop_NTPase"/>
</dbReference>
<evidence type="ECO:0000259" key="1">
    <source>
        <dbReference type="Pfam" id="PF13304"/>
    </source>
</evidence>
<comment type="caution">
    <text evidence="2">The sequence shown here is derived from an EMBL/GenBank/DDBJ whole genome shotgun (WGS) entry which is preliminary data.</text>
</comment>
<keyword evidence="2" id="KW-0067">ATP-binding</keyword>
<sequence>MYIRNLEVSDLRSITKGRLEFVYPGREPGRTFADVANWPPRLPNVNLLLGINGAGKSTMLDAVALAALSPVIADSSGFRPYALIRRNARGLSPERAMAKVEVVIHPQDREDKAGSAGEGGKTVVQSIAASVERRGDFEMLRAAEAQDPIWDGMFRDHSPAFLMVGYGATRRVEPSASSDPGLRAKSRQLRYERVASLFEDHFTLRPLASWLPEWQGRNPGRYKQVVGLISRLSRGQVVFTGQLEQGEYLFQVGRRNLVPYSALSDAYKAYIGWIGDLLYHVCMGCPSGQKLVDNKGVVLVDEIDLHIHPEWQRTMIPTLAETLPNLQFIMTSHSPLVVGTLERVNVIHVETGRRGNIVIKRPDEEIYGLTADQILRSEIFGLDSTRDPKFKAHLDELTRRAVTGDREAAMKFMRQAAKGSGAAETLSGKSAEMPDWLASMTPFGSSRG</sequence>
<accession>A0A317ECB1</accession>
<dbReference type="InterPro" id="IPR051396">
    <property type="entry name" value="Bact_Antivir_Def_Nuclease"/>
</dbReference>
<dbReference type="Pfam" id="PF13304">
    <property type="entry name" value="AAA_21"/>
    <property type="match status" value="1"/>
</dbReference>
<proteinExistence type="predicted"/>
<dbReference type="GO" id="GO:0005524">
    <property type="term" value="F:ATP binding"/>
    <property type="evidence" value="ECO:0007669"/>
    <property type="project" value="UniProtKB-KW"/>
</dbReference>
<dbReference type="EMBL" id="QGLF01000001">
    <property type="protein sequence ID" value="PWR23780.1"/>
    <property type="molecule type" value="Genomic_DNA"/>
</dbReference>
<evidence type="ECO:0000313" key="3">
    <source>
        <dbReference type="Proteomes" id="UP000246077"/>
    </source>
</evidence>
<dbReference type="PANTHER" id="PTHR43581:SF2">
    <property type="entry name" value="EXCINUCLEASE ATPASE SUBUNIT"/>
    <property type="match status" value="1"/>
</dbReference>